<feature type="transmembrane region" description="Helical" evidence="1">
    <location>
        <begin position="317"/>
        <end position="334"/>
    </location>
</feature>
<gene>
    <name evidence="2" type="ORF">HF685_01220</name>
</gene>
<evidence type="ECO:0000313" key="2">
    <source>
        <dbReference type="EMBL" id="QJB68096.1"/>
    </source>
</evidence>
<keyword evidence="1" id="KW-0472">Membrane</keyword>
<feature type="transmembrane region" description="Helical" evidence="1">
    <location>
        <begin position="294"/>
        <end position="311"/>
    </location>
</feature>
<dbReference type="KEGG" id="phao:HF685_01220"/>
<accession>A0A6H2DKB0</accession>
<dbReference type="RefSeq" id="WP_168817888.1">
    <property type="nucleotide sequence ID" value="NZ_CP051217.1"/>
</dbReference>
<keyword evidence="1" id="KW-0812">Transmembrane</keyword>
<keyword evidence="3" id="KW-1185">Reference proteome</keyword>
<feature type="transmembrane region" description="Helical" evidence="1">
    <location>
        <begin position="346"/>
        <end position="364"/>
    </location>
</feature>
<organism evidence="2 3">
    <name type="scientific">Parasphingorhabdus halotolerans</name>
    <dbReference type="NCBI Taxonomy" id="2725558"/>
    <lineage>
        <taxon>Bacteria</taxon>
        <taxon>Pseudomonadati</taxon>
        <taxon>Pseudomonadota</taxon>
        <taxon>Alphaproteobacteria</taxon>
        <taxon>Sphingomonadales</taxon>
        <taxon>Sphingomonadaceae</taxon>
        <taxon>Parasphingorhabdus</taxon>
    </lineage>
</organism>
<evidence type="ECO:0000256" key="1">
    <source>
        <dbReference type="SAM" id="Phobius"/>
    </source>
</evidence>
<dbReference type="EMBL" id="CP051217">
    <property type="protein sequence ID" value="QJB68096.1"/>
    <property type="molecule type" value="Genomic_DNA"/>
</dbReference>
<keyword evidence="1" id="KW-1133">Transmembrane helix</keyword>
<proteinExistence type="predicted"/>
<name>A0A6H2DKB0_9SPHN</name>
<protein>
    <submittedName>
        <fullName evidence="2">Uncharacterized protein</fullName>
    </submittedName>
</protein>
<feature type="transmembrane region" description="Helical" evidence="1">
    <location>
        <begin position="239"/>
        <end position="257"/>
    </location>
</feature>
<dbReference type="Proteomes" id="UP000501600">
    <property type="component" value="Chromosome"/>
</dbReference>
<evidence type="ECO:0000313" key="3">
    <source>
        <dbReference type="Proteomes" id="UP000501600"/>
    </source>
</evidence>
<dbReference type="AlphaFoldDB" id="A0A6H2DKB0"/>
<sequence length="401" mass="43519">MKLALISFAKEDVETRVPIGLLPLFNGTVAQAQVQAVCAAGAEKIIFLSPTMSGALLQYIDRLKQEGISAEIVRSAQDLAQYASDNDDLLYLEDGILPGKDLIDALGVGQGETIFVASNADQYSHFERIDLNHRWLGIAKLKASRLSALLDLPDDWDIGSALLRTAVQAECNRTIILDSDIDNGRIQTLFSNVQIAQYTRSELNNSGSLQENFLEKWIAWPLTRRLLPKLWRRENSARNIGISSMVCGAIATVLAYFSWSVASLGFLVAGSLLAYVGGRIPIFARRPNGERVQNIAFAILTLIALIILVFVESGPRLLLPNLVILAIFVGNLATAIRGRSSGRLAMLKPSILLVIMIFLAGASFGSFVSGLYVAALFCAAFLVAHLGLSRDNDGDVQNSAK</sequence>
<feature type="transmembrane region" description="Helical" evidence="1">
    <location>
        <begin position="263"/>
        <end position="282"/>
    </location>
</feature>
<reference evidence="2 3" key="1">
    <citation type="submission" date="2020-04" db="EMBL/GenBank/DDBJ databases">
        <title>Genome sequence for Sphingorhabdus sp. strain M1.</title>
        <authorList>
            <person name="Park S.-J."/>
        </authorList>
    </citation>
    <scope>NUCLEOTIDE SEQUENCE [LARGE SCALE GENOMIC DNA]</scope>
    <source>
        <strain evidence="2 3">JK6</strain>
    </source>
</reference>